<evidence type="ECO:0000256" key="1">
    <source>
        <dbReference type="SAM" id="MobiDB-lite"/>
    </source>
</evidence>
<comment type="caution">
    <text evidence="2">The sequence shown here is derived from an EMBL/GenBank/DDBJ whole genome shotgun (WGS) entry which is preliminary data.</text>
</comment>
<dbReference type="AlphaFoldDB" id="A0A9W6RA36"/>
<feature type="region of interest" description="Disordered" evidence="1">
    <location>
        <begin position="32"/>
        <end position="60"/>
    </location>
</feature>
<accession>A0A9W6RA36</accession>
<proteinExistence type="predicted"/>
<evidence type="ECO:0000313" key="2">
    <source>
        <dbReference type="EMBL" id="GLY72086.1"/>
    </source>
</evidence>
<dbReference type="EMBL" id="BSTJ01000001">
    <property type="protein sequence ID" value="GLY72086.1"/>
    <property type="molecule type" value="Genomic_DNA"/>
</dbReference>
<dbReference type="Proteomes" id="UP001165135">
    <property type="component" value="Unassembled WGS sequence"/>
</dbReference>
<protein>
    <submittedName>
        <fullName evidence="2">Uncharacterized protein</fullName>
    </submittedName>
</protein>
<sequence>MSAKAARPSGPGSAMDDAAGAGVEGVSVKVAPPISVENSTAVPRQVRSDLSQAGRGEGGHVLTPVKINALFPSGHWAGTEM</sequence>
<organism evidence="2 3">
    <name type="scientific">Actinoallomurus iriomotensis</name>
    <dbReference type="NCBI Taxonomy" id="478107"/>
    <lineage>
        <taxon>Bacteria</taxon>
        <taxon>Bacillati</taxon>
        <taxon>Actinomycetota</taxon>
        <taxon>Actinomycetes</taxon>
        <taxon>Streptosporangiales</taxon>
        <taxon>Thermomonosporaceae</taxon>
        <taxon>Actinoallomurus</taxon>
    </lineage>
</organism>
<name>A0A9W6RA36_9ACTN</name>
<reference evidence="2" key="1">
    <citation type="submission" date="2023-03" db="EMBL/GenBank/DDBJ databases">
        <title>Actinoallomurus iriomotensis NBRC 103681.</title>
        <authorList>
            <person name="Ichikawa N."/>
            <person name="Sato H."/>
            <person name="Tonouchi N."/>
        </authorList>
    </citation>
    <scope>NUCLEOTIDE SEQUENCE</scope>
    <source>
        <strain evidence="2">NBRC 103681</strain>
    </source>
</reference>
<evidence type="ECO:0000313" key="3">
    <source>
        <dbReference type="Proteomes" id="UP001165135"/>
    </source>
</evidence>
<gene>
    <name evidence="2" type="ORF">Airi01_003530</name>
</gene>